<dbReference type="Proteomes" id="UP000807115">
    <property type="component" value="Chromosome 10"/>
</dbReference>
<gene>
    <name evidence="1" type="ORF">BDA96_10G240800</name>
</gene>
<name>A0A921Q479_SORBI</name>
<dbReference type="EMBL" id="CM027689">
    <property type="protein sequence ID" value="KAG0514998.1"/>
    <property type="molecule type" value="Genomic_DNA"/>
</dbReference>
<reference evidence="1" key="1">
    <citation type="journal article" date="2019" name="BMC Genomics">
        <title>A new reference genome for Sorghum bicolor reveals high levels of sequence similarity between sweet and grain genotypes: implications for the genetics of sugar metabolism.</title>
        <authorList>
            <person name="Cooper E.A."/>
            <person name="Brenton Z.W."/>
            <person name="Flinn B.S."/>
            <person name="Jenkins J."/>
            <person name="Shu S."/>
            <person name="Flowers D."/>
            <person name="Luo F."/>
            <person name="Wang Y."/>
            <person name="Xia P."/>
            <person name="Barry K."/>
            <person name="Daum C."/>
            <person name="Lipzen A."/>
            <person name="Yoshinaga Y."/>
            <person name="Schmutz J."/>
            <person name="Saski C."/>
            <person name="Vermerris W."/>
            <person name="Kresovich S."/>
        </authorList>
    </citation>
    <scope>NUCLEOTIDE SEQUENCE</scope>
</reference>
<evidence type="ECO:0000313" key="2">
    <source>
        <dbReference type="Proteomes" id="UP000807115"/>
    </source>
</evidence>
<proteinExistence type="predicted"/>
<dbReference type="Gramene" id="EER88611">
    <property type="protein sequence ID" value="EER88611"/>
    <property type="gene ID" value="SORBI_3010G183300"/>
</dbReference>
<comment type="caution">
    <text evidence="1">The sequence shown here is derived from an EMBL/GenBank/DDBJ whole genome shotgun (WGS) entry which is preliminary data.</text>
</comment>
<reference evidence="1" key="2">
    <citation type="submission" date="2020-10" db="EMBL/GenBank/DDBJ databases">
        <authorList>
            <person name="Cooper E.A."/>
            <person name="Brenton Z.W."/>
            <person name="Flinn B.S."/>
            <person name="Jenkins J."/>
            <person name="Shu S."/>
            <person name="Flowers D."/>
            <person name="Luo F."/>
            <person name="Wang Y."/>
            <person name="Xia P."/>
            <person name="Barry K."/>
            <person name="Daum C."/>
            <person name="Lipzen A."/>
            <person name="Yoshinaga Y."/>
            <person name="Schmutz J."/>
            <person name="Saski C."/>
            <person name="Vermerris W."/>
            <person name="Kresovich S."/>
        </authorList>
    </citation>
    <scope>NUCLEOTIDE SEQUENCE</scope>
</reference>
<dbReference type="AlphaFoldDB" id="A0A921Q479"/>
<accession>A0A921Q479</accession>
<sequence>MLFRRQLRTSEHYAQIVVLYIRREGNWKDNYITTVLQGNKISQHYKGTHGTGAGAVAEVSHVALLITSSKPRVSVSTAIDRSSSATIY</sequence>
<organism evidence="1 2">
    <name type="scientific">Sorghum bicolor</name>
    <name type="common">Sorghum</name>
    <name type="synonym">Sorghum vulgare</name>
    <dbReference type="NCBI Taxonomy" id="4558"/>
    <lineage>
        <taxon>Eukaryota</taxon>
        <taxon>Viridiplantae</taxon>
        <taxon>Streptophyta</taxon>
        <taxon>Embryophyta</taxon>
        <taxon>Tracheophyta</taxon>
        <taxon>Spermatophyta</taxon>
        <taxon>Magnoliopsida</taxon>
        <taxon>Liliopsida</taxon>
        <taxon>Poales</taxon>
        <taxon>Poaceae</taxon>
        <taxon>PACMAD clade</taxon>
        <taxon>Panicoideae</taxon>
        <taxon>Andropogonodae</taxon>
        <taxon>Andropogoneae</taxon>
        <taxon>Sorghinae</taxon>
        <taxon>Sorghum</taxon>
    </lineage>
</organism>
<protein>
    <submittedName>
        <fullName evidence="1">Uncharacterized protein</fullName>
    </submittedName>
</protein>
<evidence type="ECO:0000313" key="1">
    <source>
        <dbReference type="EMBL" id="KAG0514998.1"/>
    </source>
</evidence>